<accession>A0A915DBP4</accession>
<proteinExistence type="predicted"/>
<evidence type="ECO:0000256" key="1">
    <source>
        <dbReference type="SAM" id="Phobius"/>
    </source>
</evidence>
<dbReference type="AlphaFoldDB" id="A0A915DBP4"/>
<keyword evidence="1" id="KW-1133">Transmembrane helix</keyword>
<dbReference type="Proteomes" id="UP000887574">
    <property type="component" value="Unplaced"/>
</dbReference>
<sequence>MLSATQCARLWKIAQPRLYTHVMGTWKTALPSDANQINHMNYSEAWASRLVNFVEESHRFRAVHASVAESFVIGNKLVRQFLTSTLMLNSFGRSVRQTQRLIDNHCSDVSNMEAAPVAKMQMHIECNQSILYARTENTLGVTDLQPLLTAEKFHNFIHLLLLGLGALANIYVYILLQASTASLVPLPGPSSSA</sequence>
<organism evidence="2 3">
    <name type="scientific">Ditylenchus dipsaci</name>
    <dbReference type="NCBI Taxonomy" id="166011"/>
    <lineage>
        <taxon>Eukaryota</taxon>
        <taxon>Metazoa</taxon>
        <taxon>Ecdysozoa</taxon>
        <taxon>Nematoda</taxon>
        <taxon>Chromadorea</taxon>
        <taxon>Rhabditida</taxon>
        <taxon>Tylenchina</taxon>
        <taxon>Tylenchomorpha</taxon>
        <taxon>Sphaerularioidea</taxon>
        <taxon>Anguinidae</taxon>
        <taxon>Anguininae</taxon>
        <taxon>Ditylenchus</taxon>
    </lineage>
</organism>
<keyword evidence="1" id="KW-0812">Transmembrane</keyword>
<feature type="transmembrane region" description="Helical" evidence="1">
    <location>
        <begin position="156"/>
        <end position="176"/>
    </location>
</feature>
<evidence type="ECO:0000313" key="2">
    <source>
        <dbReference type="Proteomes" id="UP000887574"/>
    </source>
</evidence>
<keyword evidence="2" id="KW-1185">Reference proteome</keyword>
<name>A0A915DBP4_9BILA</name>
<dbReference type="WBParaSite" id="jg18182.2">
    <property type="protein sequence ID" value="jg18182.2"/>
    <property type="gene ID" value="jg18182"/>
</dbReference>
<evidence type="ECO:0000313" key="3">
    <source>
        <dbReference type="WBParaSite" id="jg18182.2"/>
    </source>
</evidence>
<protein>
    <submittedName>
        <fullName evidence="3">Uncharacterized protein</fullName>
    </submittedName>
</protein>
<reference evidence="3" key="1">
    <citation type="submission" date="2022-11" db="UniProtKB">
        <authorList>
            <consortium name="WormBaseParasite"/>
        </authorList>
    </citation>
    <scope>IDENTIFICATION</scope>
</reference>
<keyword evidence="1" id="KW-0472">Membrane</keyword>